<gene>
    <name evidence="1" type="ORF">DEBURN_LOCUS2087</name>
</gene>
<proteinExistence type="predicted"/>
<dbReference type="Proteomes" id="UP000789706">
    <property type="component" value="Unassembled WGS sequence"/>
</dbReference>
<name>A0A9N8YV90_9GLOM</name>
<dbReference type="EMBL" id="CAJVPK010000108">
    <property type="protein sequence ID" value="CAG8450313.1"/>
    <property type="molecule type" value="Genomic_DNA"/>
</dbReference>
<keyword evidence="2" id="KW-1185">Reference proteome</keyword>
<reference evidence="1" key="1">
    <citation type="submission" date="2021-06" db="EMBL/GenBank/DDBJ databases">
        <authorList>
            <person name="Kallberg Y."/>
            <person name="Tangrot J."/>
            <person name="Rosling A."/>
        </authorList>
    </citation>
    <scope>NUCLEOTIDE SEQUENCE</scope>
    <source>
        <strain evidence="1">AZ414A</strain>
    </source>
</reference>
<evidence type="ECO:0000313" key="1">
    <source>
        <dbReference type="EMBL" id="CAG8450313.1"/>
    </source>
</evidence>
<protein>
    <submittedName>
        <fullName evidence="1">9268_t:CDS:1</fullName>
    </submittedName>
</protein>
<dbReference type="AlphaFoldDB" id="A0A9N8YV90"/>
<comment type="caution">
    <text evidence="1">The sequence shown here is derived from an EMBL/GenBank/DDBJ whole genome shotgun (WGS) entry which is preliminary data.</text>
</comment>
<organism evidence="1 2">
    <name type="scientific">Diversispora eburnea</name>
    <dbReference type="NCBI Taxonomy" id="1213867"/>
    <lineage>
        <taxon>Eukaryota</taxon>
        <taxon>Fungi</taxon>
        <taxon>Fungi incertae sedis</taxon>
        <taxon>Mucoromycota</taxon>
        <taxon>Glomeromycotina</taxon>
        <taxon>Glomeromycetes</taxon>
        <taxon>Diversisporales</taxon>
        <taxon>Diversisporaceae</taxon>
        <taxon>Diversispora</taxon>
    </lineage>
</organism>
<accession>A0A9N8YV90</accession>
<sequence>MSRLIFNNHEIIRELGIIIDLSEPRTFSVMNEPHSFVLEEVENSLCVILYFKNLQNVQKIFEVECLAVNIGGILNSRKMEYKDNTIS</sequence>
<evidence type="ECO:0000313" key="2">
    <source>
        <dbReference type="Proteomes" id="UP000789706"/>
    </source>
</evidence>